<evidence type="ECO:0000256" key="1">
    <source>
        <dbReference type="SAM" id="MobiDB-lite"/>
    </source>
</evidence>
<comment type="caution">
    <text evidence="2">The sequence shown here is derived from an EMBL/GenBank/DDBJ whole genome shotgun (WGS) entry which is preliminary data.</text>
</comment>
<gene>
    <name evidence="2" type="ORF">CWN49_36345</name>
</gene>
<dbReference type="AlphaFoldDB" id="A0A2J5NMQ4"/>
<accession>A0A2J5NMQ4</accession>
<feature type="region of interest" description="Disordered" evidence="1">
    <location>
        <begin position="38"/>
        <end position="73"/>
    </location>
</feature>
<evidence type="ECO:0000313" key="3">
    <source>
        <dbReference type="Proteomes" id="UP000234667"/>
    </source>
</evidence>
<organism evidence="2 3">
    <name type="scientific">Klebsiella michiganensis</name>
    <dbReference type="NCBI Taxonomy" id="1134687"/>
    <lineage>
        <taxon>Bacteria</taxon>
        <taxon>Pseudomonadati</taxon>
        <taxon>Pseudomonadota</taxon>
        <taxon>Gammaproteobacteria</taxon>
        <taxon>Enterobacterales</taxon>
        <taxon>Enterobacteriaceae</taxon>
        <taxon>Klebsiella/Raoultella group</taxon>
        <taxon>Klebsiella</taxon>
    </lineage>
</organism>
<dbReference type="EMBL" id="PIDR01002162">
    <property type="protein sequence ID" value="PLO54871.1"/>
    <property type="molecule type" value="Genomic_DNA"/>
</dbReference>
<protein>
    <submittedName>
        <fullName evidence="2">Uncharacterized protein</fullName>
    </submittedName>
</protein>
<reference evidence="2 3" key="2">
    <citation type="submission" date="2018-01" db="EMBL/GenBank/DDBJ databases">
        <title>Genomic study of Klebsiella pneumoniae.</title>
        <authorList>
            <person name="Yang Y."/>
            <person name="Bicalho R."/>
        </authorList>
    </citation>
    <scope>NUCLEOTIDE SEQUENCE [LARGE SCALE GENOMIC DNA]</scope>
    <source>
        <strain evidence="2 3">A10</strain>
    </source>
</reference>
<proteinExistence type="predicted"/>
<sequence length="73" mass="8081">MGKIWRSVPRGLREPQLSKHLQHGNFPRLALRLAGLQVHQRPRTGSPGKAFTPRPGGKSKLVHPDRTPGSRCA</sequence>
<dbReference type="Proteomes" id="UP000234667">
    <property type="component" value="Unassembled WGS sequence"/>
</dbReference>
<name>A0A2J5NMQ4_9ENTR</name>
<feature type="compositionally biased region" description="Basic and acidic residues" evidence="1">
    <location>
        <begin position="62"/>
        <end position="73"/>
    </location>
</feature>
<evidence type="ECO:0000313" key="2">
    <source>
        <dbReference type="EMBL" id="PLO54871.1"/>
    </source>
</evidence>
<reference evidence="2 3" key="1">
    <citation type="submission" date="2017-11" db="EMBL/GenBank/DDBJ databases">
        <authorList>
            <person name="Han C.G."/>
        </authorList>
    </citation>
    <scope>NUCLEOTIDE SEQUENCE [LARGE SCALE GENOMIC DNA]</scope>
    <source>
        <strain evidence="2 3">A10</strain>
    </source>
</reference>